<proteinExistence type="inferred from homology"/>
<evidence type="ECO:0000313" key="5">
    <source>
        <dbReference type="Proteomes" id="UP000029843"/>
    </source>
</evidence>
<dbReference type="Pfam" id="PF02397">
    <property type="entry name" value="Bac_transf"/>
    <property type="match status" value="1"/>
</dbReference>
<comment type="caution">
    <text evidence="4">The sequence shown here is derived from an EMBL/GenBank/DDBJ whole genome shotgun (WGS) entry which is preliminary data.</text>
</comment>
<comment type="similarity">
    <text evidence="1">Belongs to the bacterial sugar transferase family.</text>
</comment>
<name>A0A099K8K4_COLPS</name>
<dbReference type="EMBL" id="JQED01000056">
    <property type="protein sequence ID" value="KGJ86661.1"/>
    <property type="molecule type" value="Genomic_DNA"/>
</dbReference>
<feature type="domain" description="Bacterial sugar transferase" evidence="3">
    <location>
        <begin position="36"/>
        <end position="220"/>
    </location>
</feature>
<dbReference type="Proteomes" id="UP000029843">
    <property type="component" value="Unassembled WGS sequence"/>
</dbReference>
<feature type="transmembrane region" description="Helical" evidence="2">
    <location>
        <begin position="34"/>
        <end position="58"/>
    </location>
</feature>
<dbReference type="PANTHER" id="PTHR30576">
    <property type="entry name" value="COLANIC BIOSYNTHESIS UDP-GLUCOSE LIPID CARRIER TRANSFERASE"/>
    <property type="match status" value="1"/>
</dbReference>
<keyword evidence="4" id="KW-0808">Transferase</keyword>
<evidence type="ECO:0000313" key="4">
    <source>
        <dbReference type="EMBL" id="KGJ86661.1"/>
    </source>
</evidence>
<dbReference type="InterPro" id="IPR003362">
    <property type="entry name" value="Bact_transf"/>
</dbReference>
<dbReference type="PATRIC" id="fig|28229.4.peg.4328"/>
<keyword evidence="2" id="KW-0472">Membrane</keyword>
<dbReference type="EC" id="2.7.8.6" evidence="4"/>
<dbReference type="GO" id="GO:0047360">
    <property type="term" value="F:undecaprenyl-phosphate galactose phosphotransferase activity"/>
    <property type="evidence" value="ECO:0007669"/>
    <property type="project" value="UniProtKB-EC"/>
</dbReference>
<gene>
    <name evidence="4" type="ORF">ND2E_0833</name>
</gene>
<dbReference type="OrthoDB" id="9808602at2"/>
<dbReference type="RefSeq" id="WP_033095877.1">
    <property type="nucleotide sequence ID" value="NZ_JQED01000056.1"/>
</dbReference>
<reference evidence="4 5" key="1">
    <citation type="submission" date="2014-08" db="EMBL/GenBank/DDBJ databases">
        <title>Genomic and Phenotypic Diversity of Colwellia psychrerythraea strains from Disparate Marine Basins.</title>
        <authorList>
            <person name="Techtmann S.M."/>
            <person name="Stelling S.C."/>
            <person name="Utturkar S.M."/>
            <person name="Alshibli N."/>
            <person name="Harris A."/>
            <person name="Brown S.D."/>
            <person name="Hazen T.C."/>
        </authorList>
    </citation>
    <scope>NUCLEOTIDE SEQUENCE [LARGE SCALE GENOMIC DNA]</scope>
    <source>
        <strain evidence="4 5">ND2E</strain>
    </source>
</reference>
<evidence type="ECO:0000256" key="2">
    <source>
        <dbReference type="SAM" id="Phobius"/>
    </source>
</evidence>
<dbReference type="PANTHER" id="PTHR30576:SF10">
    <property type="entry name" value="SLL5057 PROTEIN"/>
    <property type="match status" value="1"/>
</dbReference>
<keyword evidence="2" id="KW-1133">Transmembrane helix</keyword>
<dbReference type="AlphaFoldDB" id="A0A099K8K4"/>
<protein>
    <submittedName>
        <fullName evidence="4">Undecaprenyl-phosphate galactose phosphotransferase</fullName>
        <ecNumber evidence="4">2.7.8.6</ecNumber>
    </submittedName>
</protein>
<evidence type="ECO:0000259" key="3">
    <source>
        <dbReference type="Pfam" id="PF02397"/>
    </source>
</evidence>
<sequence length="226" mass="25789">MTIQTLLQVKNNALFTGTQKTKEKNYRHKGIPVILQQTVALIALLFISPLLLLVFILIKAESSGSALFSQTRVGENGRHFKMYKFRSMYLSTDPKYQEPDPAQSSREGVCKKYINDPRITKIGQFIRKYSIDEIPQLFNIVRGDMCLVGPRPALSIETYEYDNVVQTRLFTKPGLTGLWQVSGRADTNFEEQLQLDRRYIKQQSFLMDCKIIVLTIPAVLSAKGAY</sequence>
<keyword evidence="2" id="KW-0812">Transmembrane</keyword>
<organism evidence="4 5">
    <name type="scientific">Colwellia psychrerythraea</name>
    <name type="common">Vibrio psychroerythus</name>
    <dbReference type="NCBI Taxonomy" id="28229"/>
    <lineage>
        <taxon>Bacteria</taxon>
        <taxon>Pseudomonadati</taxon>
        <taxon>Pseudomonadota</taxon>
        <taxon>Gammaproteobacteria</taxon>
        <taxon>Alteromonadales</taxon>
        <taxon>Colwelliaceae</taxon>
        <taxon>Colwellia</taxon>
    </lineage>
</organism>
<accession>A0A099K8K4</accession>
<evidence type="ECO:0000256" key="1">
    <source>
        <dbReference type="ARBA" id="ARBA00006464"/>
    </source>
</evidence>